<dbReference type="SUPFAM" id="SSF52540">
    <property type="entry name" value="P-loop containing nucleoside triphosphate hydrolases"/>
    <property type="match status" value="1"/>
</dbReference>
<proteinExistence type="predicted"/>
<dbReference type="Gene3D" id="3.40.50.300">
    <property type="entry name" value="P-loop containing nucleotide triphosphate hydrolases"/>
    <property type="match status" value="1"/>
</dbReference>
<organism evidence="1 2">
    <name type="scientific">Paeniglutamicibacter psychrophenolicus</name>
    <dbReference type="NCBI Taxonomy" id="257454"/>
    <lineage>
        <taxon>Bacteria</taxon>
        <taxon>Bacillati</taxon>
        <taxon>Actinomycetota</taxon>
        <taxon>Actinomycetes</taxon>
        <taxon>Micrococcales</taxon>
        <taxon>Micrococcaceae</taxon>
        <taxon>Paeniglutamicibacter</taxon>
    </lineage>
</organism>
<keyword evidence="2" id="KW-1185">Reference proteome</keyword>
<evidence type="ECO:0000313" key="2">
    <source>
        <dbReference type="Proteomes" id="UP000766570"/>
    </source>
</evidence>
<dbReference type="CDD" id="cd02019">
    <property type="entry name" value="NK"/>
    <property type="match status" value="1"/>
</dbReference>
<dbReference type="RefSeq" id="WP_209910591.1">
    <property type="nucleotide sequence ID" value="NZ_BAAAMI010000003.1"/>
</dbReference>
<dbReference type="Proteomes" id="UP000766570">
    <property type="component" value="Unassembled WGS sequence"/>
</dbReference>
<dbReference type="Pfam" id="PF13671">
    <property type="entry name" value="AAA_33"/>
    <property type="match status" value="1"/>
</dbReference>
<gene>
    <name evidence="1" type="ORF">JOF46_004001</name>
</gene>
<reference evidence="1 2" key="1">
    <citation type="submission" date="2021-03" db="EMBL/GenBank/DDBJ databases">
        <title>Sequencing the genomes of 1000 actinobacteria strains.</title>
        <authorList>
            <person name="Klenk H.-P."/>
        </authorList>
    </citation>
    <scope>NUCLEOTIDE SEQUENCE [LARGE SCALE GENOMIC DNA]</scope>
    <source>
        <strain evidence="1 2">DSM 15454</strain>
    </source>
</reference>
<evidence type="ECO:0000313" key="1">
    <source>
        <dbReference type="EMBL" id="MBP2376089.1"/>
    </source>
</evidence>
<dbReference type="EMBL" id="JAGIOE010000001">
    <property type="protein sequence ID" value="MBP2376089.1"/>
    <property type="molecule type" value="Genomic_DNA"/>
</dbReference>
<protein>
    <submittedName>
        <fullName evidence="1">Chloramphenicol 3-O-phosphotransferase</fullName>
    </submittedName>
</protein>
<name>A0ABS4WKI6_9MICC</name>
<accession>A0ABS4WKI6</accession>
<comment type="caution">
    <text evidence="1">The sequence shown here is derived from an EMBL/GenBank/DDBJ whole genome shotgun (WGS) entry which is preliminary data.</text>
</comment>
<sequence length="176" mass="19855">MAQIIWLNGAFGSGKTTTANELVELIPGARTFDPEIVGFMLRHYISEPVPDFQDWPAWRALVPQVADQMLKHYGGVLVAPMTVMRRNYLTEILDGLSHRGIEHHHVLLDVRKDELVRRIETDTIETGARQWRLDHVESYLENRSWLSSLSHVVDTTAMDAGEAARTIAGRLAVTQA</sequence>
<dbReference type="InterPro" id="IPR027417">
    <property type="entry name" value="P-loop_NTPase"/>
</dbReference>